<dbReference type="InterPro" id="IPR010264">
    <property type="entry name" value="Self-incomp_S1"/>
</dbReference>
<keyword evidence="4" id="KW-0964">Secreted</keyword>
<sequence length="139" mass="15673">VIVHCASKDSDLGGHLLDFNASEGWNFEPNYFGGTLFWCNDAFQDGRLSLVAYNQESDLTQFQYWPEAGQPAREMLFRGRSSLVTRHPMAERDSEFQTHPGTWVDLNAPEPGQPACGTLFKCSSSLITRHPEAERDSEF</sequence>
<protein>
    <recommendedName>
        <fullName evidence="8">S-protein homolog</fullName>
    </recommendedName>
</protein>
<dbReference type="Pfam" id="PF05938">
    <property type="entry name" value="Self-incomp_S1"/>
    <property type="match status" value="1"/>
</dbReference>
<evidence type="ECO:0000256" key="1">
    <source>
        <dbReference type="ARBA" id="ARBA00004613"/>
    </source>
</evidence>
<evidence type="ECO:0000313" key="7">
    <source>
        <dbReference type="Proteomes" id="UP001154282"/>
    </source>
</evidence>
<keyword evidence="3" id="KW-0713">Self-incompatibility</keyword>
<evidence type="ECO:0000256" key="4">
    <source>
        <dbReference type="ARBA" id="ARBA00022525"/>
    </source>
</evidence>
<dbReference type="Proteomes" id="UP001154282">
    <property type="component" value="Unassembled WGS sequence"/>
</dbReference>
<evidence type="ECO:0008006" key="8">
    <source>
        <dbReference type="Google" id="ProtNLM"/>
    </source>
</evidence>
<reference evidence="6" key="1">
    <citation type="submission" date="2022-08" db="EMBL/GenBank/DDBJ databases">
        <authorList>
            <person name="Gutierrez-Valencia J."/>
        </authorList>
    </citation>
    <scope>NUCLEOTIDE SEQUENCE</scope>
</reference>
<organism evidence="6 7">
    <name type="scientific">Linum tenue</name>
    <dbReference type="NCBI Taxonomy" id="586396"/>
    <lineage>
        <taxon>Eukaryota</taxon>
        <taxon>Viridiplantae</taxon>
        <taxon>Streptophyta</taxon>
        <taxon>Embryophyta</taxon>
        <taxon>Tracheophyta</taxon>
        <taxon>Spermatophyta</taxon>
        <taxon>Magnoliopsida</taxon>
        <taxon>eudicotyledons</taxon>
        <taxon>Gunneridae</taxon>
        <taxon>Pentapetalae</taxon>
        <taxon>rosids</taxon>
        <taxon>fabids</taxon>
        <taxon>Malpighiales</taxon>
        <taxon>Linaceae</taxon>
        <taxon>Linum</taxon>
    </lineage>
</organism>
<evidence type="ECO:0000313" key="6">
    <source>
        <dbReference type="EMBL" id="CAI0394868.1"/>
    </source>
</evidence>
<proteinExistence type="inferred from homology"/>
<dbReference type="GO" id="GO:0005576">
    <property type="term" value="C:extracellular region"/>
    <property type="evidence" value="ECO:0007669"/>
    <property type="project" value="UniProtKB-SubCell"/>
</dbReference>
<evidence type="ECO:0000256" key="2">
    <source>
        <dbReference type="ARBA" id="ARBA00005581"/>
    </source>
</evidence>
<evidence type="ECO:0000256" key="5">
    <source>
        <dbReference type="ARBA" id="ARBA00022729"/>
    </source>
</evidence>
<dbReference type="AlphaFoldDB" id="A0AAV0IDL0"/>
<keyword evidence="7" id="KW-1185">Reference proteome</keyword>
<comment type="subcellular location">
    <subcellularLocation>
        <location evidence="1">Secreted</location>
    </subcellularLocation>
</comment>
<dbReference type="EMBL" id="CAMGYJ010000003">
    <property type="protein sequence ID" value="CAI0394868.1"/>
    <property type="molecule type" value="Genomic_DNA"/>
</dbReference>
<evidence type="ECO:0000256" key="3">
    <source>
        <dbReference type="ARBA" id="ARBA00022471"/>
    </source>
</evidence>
<comment type="similarity">
    <text evidence="2">Belongs to the plant self-incompatibility (S1) protein family.</text>
</comment>
<accession>A0AAV0IDL0</accession>
<feature type="non-terminal residue" evidence="6">
    <location>
        <position position="1"/>
    </location>
</feature>
<keyword evidence="5" id="KW-0732">Signal</keyword>
<gene>
    <name evidence="6" type="ORF">LITE_LOCUS8500</name>
</gene>
<dbReference type="GO" id="GO:0060320">
    <property type="term" value="P:rejection of self pollen"/>
    <property type="evidence" value="ECO:0007669"/>
    <property type="project" value="UniProtKB-KW"/>
</dbReference>
<name>A0AAV0IDL0_9ROSI</name>
<comment type="caution">
    <text evidence="6">The sequence shown here is derived from an EMBL/GenBank/DDBJ whole genome shotgun (WGS) entry which is preliminary data.</text>
</comment>